<dbReference type="Ensembl" id="ENSUPAT00010002120.1">
    <property type="protein sequence ID" value="ENSUPAP00010001812.1"/>
    <property type="gene ID" value="ENSUPAG00010001542.1"/>
</dbReference>
<feature type="domain" description="RanBD1" evidence="22">
    <location>
        <begin position="556"/>
        <end position="676"/>
    </location>
</feature>
<evidence type="ECO:0000256" key="2">
    <source>
        <dbReference type="ARBA" id="ARBA00004620"/>
    </source>
</evidence>
<dbReference type="GO" id="GO:0031965">
    <property type="term" value="C:nuclear membrane"/>
    <property type="evidence" value="ECO:0007669"/>
    <property type="project" value="UniProtKB-SubCell"/>
</dbReference>
<dbReference type="GO" id="GO:0001841">
    <property type="term" value="P:neural tube formation"/>
    <property type="evidence" value="ECO:0007669"/>
    <property type="project" value="Ensembl"/>
</dbReference>
<reference evidence="23" key="1">
    <citation type="submission" date="2025-08" db="UniProtKB">
        <authorList>
            <consortium name="Ensembl"/>
        </authorList>
    </citation>
    <scope>IDENTIFICATION</scope>
</reference>
<feature type="region of interest" description="Disordered" evidence="21">
    <location>
        <begin position="333"/>
        <end position="356"/>
    </location>
</feature>
<keyword evidence="11" id="KW-0811">Translocation</keyword>
<dbReference type="FunFam" id="2.30.29.30:FF:000179">
    <property type="entry name" value="Nuclear pore complex protein Nup50"/>
    <property type="match status" value="1"/>
</dbReference>
<dbReference type="SMART" id="SM00160">
    <property type="entry name" value="RanBD"/>
    <property type="match status" value="1"/>
</dbReference>
<keyword evidence="3" id="KW-0813">Transport</keyword>
<evidence type="ECO:0000256" key="16">
    <source>
        <dbReference type="ARBA" id="ARBA00062409"/>
    </source>
</evidence>
<dbReference type="Gene3D" id="2.30.29.30">
    <property type="entry name" value="Pleckstrin-homology domain (PH domain)/Phosphotyrosine-binding domain (PTB)"/>
    <property type="match status" value="1"/>
</dbReference>
<dbReference type="GO" id="GO:0005654">
    <property type="term" value="C:nucleoplasm"/>
    <property type="evidence" value="ECO:0007669"/>
    <property type="project" value="Ensembl"/>
</dbReference>
<keyword evidence="4" id="KW-1017">Isopeptide bond</keyword>
<dbReference type="PANTHER" id="PTHR23138:SF141">
    <property type="entry name" value="NUCLEAR PORE COMPLEX PROTEIN NUP50"/>
    <property type="match status" value="1"/>
</dbReference>
<dbReference type="GO" id="GO:0051028">
    <property type="term" value="P:mRNA transport"/>
    <property type="evidence" value="ECO:0007669"/>
    <property type="project" value="UniProtKB-KW"/>
</dbReference>
<feature type="region of interest" description="Disordered" evidence="21">
    <location>
        <begin position="283"/>
        <end position="309"/>
    </location>
</feature>
<evidence type="ECO:0000256" key="1">
    <source>
        <dbReference type="ARBA" id="ARBA00004567"/>
    </source>
</evidence>
<organism evidence="23 24">
    <name type="scientific">Urocitellus parryii</name>
    <name type="common">Arctic ground squirrel</name>
    <name type="synonym">Spermophilus parryii</name>
    <dbReference type="NCBI Taxonomy" id="9999"/>
    <lineage>
        <taxon>Eukaryota</taxon>
        <taxon>Metazoa</taxon>
        <taxon>Chordata</taxon>
        <taxon>Craniata</taxon>
        <taxon>Vertebrata</taxon>
        <taxon>Euteleostomi</taxon>
        <taxon>Mammalia</taxon>
        <taxon>Eutheria</taxon>
        <taxon>Euarchontoglires</taxon>
        <taxon>Glires</taxon>
        <taxon>Rodentia</taxon>
        <taxon>Sciuromorpha</taxon>
        <taxon>Sciuridae</taxon>
        <taxon>Xerinae</taxon>
        <taxon>Marmotini</taxon>
        <taxon>Urocitellus</taxon>
    </lineage>
</organism>
<evidence type="ECO:0000256" key="13">
    <source>
        <dbReference type="ARBA" id="ARBA00023136"/>
    </source>
</evidence>
<evidence type="ECO:0000256" key="18">
    <source>
        <dbReference type="ARBA" id="ARBA00079821"/>
    </source>
</evidence>
<evidence type="ECO:0000256" key="9">
    <source>
        <dbReference type="ARBA" id="ARBA00022927"/>
    </source>
</evidence>
<dbReference type="Proteomes" id="UP000694417">
    <property type="component" value="Unplaced"/>
</dbReference>
<dbReference type="PANTHER" id="PTHR23138">
    <property type="entry name" value="RAN BINDING PROTEIN"/>
    <property type="match status" value="1"/>
</dbReference>
<keyword evidence="24" id="KW-1185">Reference proteome</keyword>
<keyword evidence="5" id="KW-0597">Phosphoprotein</keyword>
<dbReference type="CDD" id="cd13170">
    <property type="entry name" value="RanBD_NUP50"/>
    <property type="match status" value="1"/>
</dbReference>
<evidence type="ECO:0000256" key="8">
    <source>
        <dbReference type="ARBA" id="ARBA00022843"/>
    </source>
</evidence>
<feature type="compositionally biased region" description="Low complexity" evidence="21">
    <location>
        <begin position="343"/>
        <end position="356"/>
    </location>
</feature>
<dbReference type="PROSITE" id="PS50196">
    <property type="entry name" value="RANBD1"/>
    <property type="match status" value="1"/>
</dbReference>
<keyword evidence="13" id="KW-0472">Membrane</keyword>
<feature type="region of interest" description="Disordered" evidence="21">
    <location>
        <begin position="409"/>
        <end position="429"/>
    </location>
</feature>
<evidence type="ECO:0000259" key="22">
    <source>
        <dbReference type="PROSITE" id="PS50196"/>
    </source>
</evidence>
<reference evidence="23" key="2">
    <citation type="submission" date="2025-09" db="UniProtKB">
        <authorList>
            <consortium name="Ensembl"/>
        </authorList>
    </citation>
    <scope>IDENTIFICATION</scope>
</reference>
<dbReference type="InterPro" id="IPR000156">
    <property type="entry name" value="Ran_bind_dom"/>
</dbReference>
<feature type="region of interest" description="Disordered" evidence="21">
    <location>
        <begin position="522"/>
        <end position="554"/>
    </location>
</feature>
<dbReference type="AlphaFoldDB" id="A0A8D2GJH6"/>
<evidence type="ECO:0000256" key="12">
    <source>
        <dbReference type="ARBA" id="ARBA00023132"/>
    </source>
</evidence>
<keyword evidence="14" id="KW-0539">Nucleus</keyword>
<comment type="function">
    <text evidence="15">Component of the nuclear pore complex that has a direct role in nuclear protein import. Actively displaces NLSs from importin-alpha, and facilitates disassembly of the importin-alpha:beta-cargo complex and importin recycling. Interacts with regulatory proteins of cell cycle progression including CDKN1B. This interaction is required for correct intracellular transport and degradation of CDKN1B.</text>
</comment>
<dbReference type="InterPro" id="IPR045255">
    <property type="entry name" value="RanBP1-like"/>
</dbReference>
<evidence type="ECO:0000313" key="24">
    <source>
        <dbReference type="Proteomes" id="UP000694417"/>
    </source>
</evidence>
<keyword evidence="6" id="KW-0677">Repeat</keyword>
<comment type="subcellular location">
    <subcellularLocation>
        <location evidence="2">Nucleus membrane</location>
        <topology evidence="2">Peripheral membrane protein</topology>
        <orientation evidence="2">Nucleoplasmic side</orientation>
    </subcellularLocation>
    <subcellularLocation>
        <location evidence="1">Nucleus</location>
        <location evidence="1">Nuclear pore complex</location>
    </subcellularLocation>
</comment>
<comment type="subunit">
    <text evidence="16">Does not interact with TPR. Interacts with Importin alpha-2, Importin beta, Importin beta-2, NUP153, Ran binding protein 7, CDKN1B and itself.</text>
</comment>
<evidence type="ECO:0000256" key="4">
    <source>
        <dbReference type="ARBA" id="ARBA00022499"/>
    </source>
</evidence>
<evidence type="ECO:0000256" key="3">
    <source>
        <dbReference type="ARBA" id="ARBA00022448"/>
    </source>
</evidence>
<feature type="compositionally biased region" description="Gly residues" evidence="21">
    <location>
        <begin position="283"/>
        <end position="292"/>
    </location>
</feature>
<keyword evidence="9" id="KW-0653">Protein transport</keyword>
<dbReference type="GeneTree" id="ENSGT00440000035348"/>
<evidence type="ECO:0000256" key="21">
    <source>
        <dbReference type="SAM" id="MobiDB-lite"/>
    </source>
</evidence>
<protein>
    <recommendedName>
        <fullName evidence="17">Nuclear pore complex protein Nup50</fullName>
    </recommendedName>
    <alternativeName>
        <fullName evidence="18">50 kDa nucleoporin</fullName>
    </alternativeName>
    <alternativeName>
        <fullName evidence="19">Nuclear pore-associated protein 60 kDa-like</fullName>
    </alternativeName>
    <alternativeName>
        <fullName evidence="20">Nucleoporin Nup50</fullName>
    </alternativeName>
</protein>
<feature type="region of interest" description="Disordered" evidence="21">
    <location>
        <begin position="1"/>
        <end position="64"/>
    </location>
</feature>
<feature type="compositionally biased region" description="Low complexity" evidence="21">
    <location>
        <begin position="411"/>
        <end position="422"/>
    </location>
</feature>
<keyword evidence="8" id="KW-0832">Ubl conjugation</keyword>
<keyword evidence="12" id="KW-0906">Nuclear pore complex</keyword>
<evidence type="ECO:0000256" key="11">
    <source>
        <dbReference type="ARBA" id="ARBA00023010"/>
    </source>
</evidence>
<evidence type="ECO:0000256" key="14">
    <source>
        <dbReference type="ARBA" id="ARBA00023242"/>
    </source>
</evidence>
<dbReference type="Pfam" id="PF00638">
    <property type="entry name" value="Ran_BP1"/>
    <property type="match status" value="1"/>
</dbReference>
<evidence type="ECO:0000256" key="19">
    <source>
        <dbReference type="ARBA" id="ARBA00081490"/>
    </source>
</evidence>
<proteinExistence type="predicted"/>
<dbReference type="GO" id="GO:0005643">
    <property type="term" value="C:nuclear pore"/>
    <property type="evidence" value="ECO:0007669"/>
    <property type="project" value="UniProtKB-SubCell"/>
</dbReference>
<dbReference type="Pfam" id="PF08911">
    <property type="entry name" value="NUP50"/>
    <property type="match status" value="1"/>
</dbReference>
<name>A0A8D2GJH6_UROPR</name>
<evidence type="ECO:0000256" key="15">
    <source>
        <dbReference type="ARBA" id="ARBA00054952"/>
    </source>
</evidence>
<evidence type="ECO:0000256" key="20">
    <source>
        <dbReference type="ARBA" id="ARBA00081812"/>
    </source>
</evidence>
<evidence type="ECO:0000256" key="10">
    <source>
        <dbReference type="ARBA" id="ARBA00022990"/>
    </source>
</evidence>
<dbReference type="SUPFAM" id="SSF50729">
    <property type="entry name" value="PH domain-like"/>
    <property type="match status" value="1"/>
</dbReference>
<evidence type="ECO:0000256" key="17">
    <source>
        <dbReference type="ARBA" id="ARBA00069163"/>
    </source>
</evidence>
<keyword evidence="10" id="KW-0007">Acetylation</keyword>
<evidence type="ECO:0000256" key="5">
    <source>
        <dbReference type="ARBA" id="ARBA00022553"/>
    </source>
</evidence>
<gene>
    <name evidence="23" type="primary">NUP50</name>
</gene>
<evidence type="ECO:0000256" key="7">
    <source>
        <dbReference type="ARBA" id="ARBA00022816"/>
    </source>
</evidence>
<keyword evidence="7" id="KW-0509">mRNA transport</keyword>
<feature type="compositionally biased region" description="Basic and acidic residues" evidence="21">
    <location>
        <begin position="23"/>
        <end position="39"/>
    </location>
</feature>
<sequence length="676" mass="72360">MPSRAPRPAPAGRRFSSDFLANRPEREGGPHVTRARELRPATSPQPPKACAHACDGRAPPGDRFQRAGRMRRATPCGLGKEVLLPQLGRACAVPGRGRFSFFFESGLRGRFELQNGGLDCAPRRFPGGLWLSGCLRVSVPSSQTRGPRGSWCWRLRACWPPSPPRLSAHRKRPAAAWAPSAAIAAASLLAAPPTSQRELRRPPERFEKMAKRIAEKELTDRNWDQEDEAEEVGTFSVASEEVLKNRAIKKAKRRNVGSESDSGGAFKGFKGLVVPSGGGGFSGFGSGPGGKPLEGLSNGNSTSAPPFTGARAAAEPKATFGSFAANGPTALVDKKISDPKTNGSSPQPSSSSLASSTACAGSTYHKQLAALNCSVRDWIVKHVNTNPLCDLTPIFKDYEKYLATIEQQHDNSGSGNSESGTSQMSVDTQTPSLFGSAKLSQESTFLFHGNKTEDISEKKMEVVSEKKTDITPEAASVSFNFGKKIDSSVLGSLSSGPSAGFSFSPGNSSLFSKDITQSKPVSSPFSAKTLEGQAEGGSNECKGGDEEESDEPPKVVVTEVKEEDAFYSTKCKLFYKKDNEFKEKGVGTLHLKPTASQKTQLLVRADTNLGNILLNVLIPPNMPCSRTGKNNVLIVCIPNPPLDEKSATVPATMLIRVKTSEDADELHRILLEKKGA</sequence>
<accession>A0A8D2GJH6</accession>
<evidence type="ECO:0000313" key="23">
    <source>
        <dbReference type="Ensembl" id="ENSUPAP00010001812.1"/>
    </source>
</evidence>
<dbReference type="GO" id="GO:0006606">
    <property type="term" value="P:protein import into nucleus"/>
    <property type="evidence" value="ECO:0007669"/>
    <property type="project" value="TreeGrafter"/>
</dbReference>
<dbReference type="InterPro" id="IPR015007">
    <property type="entry name" value="NUP2/50/61"/>
</dbReference>
<evidence type="ECO:0000256" key="6">
    <source>
        <dbReference type="ARBA" id="ARBA00022737"/>
    </source>
</evidence>
<dbReference type="InterPro" id="IPR011993">
    <property type="entry name" value="PH-like_dom_sf"/>
</dbReference>